<organism evidence="5 6">
    <name type="scientific">Marasmius crinis-equi</name>
    <dbReference type="NCBI Taxonomy" id="585013"/>
    <lineage>
        <taxon>Eukaryota</taxon>
        <taxon>Fungi</taxon>
        <taxon>Dikarya</taxon>
        <taxon>Basidiomycota</taxon>
        <taxon>Agaricomycotina</taxon>
        <taxon>Agaricomycetes</taxon>
        <taxon>Agaricomycetidae</taxon>
        <taxon>Agaricales</taxon>
        <taxon>Marasmiineae</taxon>
        <taxon>Marasmiaceae</taxon>
        <taxon>Marasmius</taxon>
    </lineage>
</organism>
<gene>
    <name evidence="5" type="ORF">V5O48_010576</name>
</gene>
<name>A0ABR3F7Z5_9AGAR</name>
<keyword evidence="1 2" id="KW-0728">SH3 domain</keyword>
<comment type="caution">
    <text evidence="5">The sequence shown here is derived from an EMBL/GenBank/DDBJ whole genome shotgun (WGS) entry which is preliminary data.</text>
</comment>
<keyword evidence="6" id="KW-1185">Reference proteome</keyword>
<dbReference type="InterPro" id="IPR001452">
    <property type="entry name" value="SH3_domain"/>
</dbReference>
<evidence type="ECO:0000256" key="2">
    <source>
        <dbReference type="PROSITE-ProRule" id="PRU00192"/>
    </source>
</evidence>
<dbReference type="InterPro" id="IPR050670">
    <property type="entry name" value="STAM"/>
</dbReference>
<dbReference type="SMART" id="SM00326">
    <property type="entry name" value="SH3"/>
    <property type="match status" value="1"/>
</dbReference>
<evidence type="ECO:0000313" key="6">
    <source>
        <dbReference type="Proteomes" id="UP001465976"/>
    </source>
</evidence>
<evidence type="ECO:0000259" key="4">
    <source>
        <dbReference type="PROSITE" id="PS50002"/>
    </source>
</evidence>
<dbReference type="SUPFAM" id="SSF50044">
    <property type="entry name" value="SH3-domain"/>
    <property type="match status" value="1"/>
</dbReference>
<accession>A0ABR3F7Z5</accession>
<dbReference type="Pfam" id="PF00018">
    <property type="entry name" value="SH3_1"/>
    <property type="match status" value="1"/>
</dbReference>
<feature type="domain" description="SH3" evidence="4">
    <location>
        <begin position="111"/>
        <end position="176"/>
    </location>
</feature>
<proteinExistence type="predicted"/>
<dbReference type="PANTHER" id="PTHR45929">
    <property type="entry name" value="JAK PATHWAY SIGNAL TRANSDUCTION ADAPTOR MOLECULE"/>
    <property type="match status" value="1"/>
</dbReference>
<dbReference type="PROSITE" id="PS50002">
    <property type="entry name" value="SH3"/>
    <property type="match status" value="1"/>
</dbReference>
<feature type="region of interest" description="Disordered" evidence="3">
    <location>
        <begin position="69"/>
        <end position="106"/>
    </location>
</feature>
<dbReference type="EMBL" id="JBAHYK010000777">
    <property type="protein sequence ID" value="KAL0571388.1"/>
    <property type="molecule type" value="Genomic_DNA"/>
</dbReference>
<dbReference type="Proteomes" id="UP001465976">
    <property type="component" value="Unassembled WGS sequence"/>
</dbReference>
<evidence type="ECO:0000256" key="1">
    <source>
        <dbReference type="ARBA" id="ARBA00022443"/>
    </source>
</evidence>
<reference evidence="5 6" key="1">
    <citation type="submission" date="2024-02" db="EMBL/GenBank/DDBJ databases">
        <title>A draft genome for the cacao thread blight pathogen Marasmius crinis-equi.</title>
        <authorList>
            <person name="Cohen S.P."/>
            <person name="Baruah I.K."/>
            <person name="Amoako-Attah I."/>
            <person name="Bukari Y."/>
            <person name="Meinhardt L.W."/>
            <person name="Bailey B.A."/>
        </authorList>
    </citation>
    <scope>NUCLEOTIDE SEQUENCE [LARGE SCALE GENOMIC DNA]</scope>
    <source>
        <strain evidence="5 6">GH-76</strain>
    </source>
</reference>
<dbReference type="PANTHER" id="PTHR45929:SF3">
    <property type="entry name" value="JAK PATHWAY SIGNAL TRANSDUCTION ADAPTOR MOLECULE"/>
    <property type="match status" value="1"/>
</dbReference>
<feature type="compositionally biased region" description="Polar residues" evidence="3">
    <location>
        <begin position="196"/>
        <end position="206"/>
    </location>
</feature>
<dbReference type="InterPro" id="IPR036028">
    <property type="entry name" value="SH3-like_dom_sf"/>
</dbReference>
<feature type="region of interest" description="Disordered" evidence="3">
    <location>
        <begin position="178"/>
        <end position="206"/>
    </location>
</feature>
<dbReference type="PRINTS" id="PR00452">
    <property type="entry name" value="SH3DOMAIN"/>
</dbReference>
<evidence type="ECO:0000256" key="3">
    <source>
        <dbReference type="SAM" id="MobiDB-lite"/>
    </source>
</evidence>
<protein>
    <recommendedName>
        <fullName evidence="4">SH3 domain-containing protein</fullName>
    </recommendedName>
</protein>
<dbReference type="Gene3D" id="2.30.30.40">
    <property type="entry name" value="SH3 Domains"/>
    <property type="match status" value="1"/>
</dbReference>
<evidence type="ECO:0000313" key="5">
    <source>
        <dbReference type="EMBL" id="KAL0571388.1"/>
    </source>
</evidence>
<sequence length="206" mass="22497">MTVTVLSFDNEKAALLAHVVEQIEKNIDFLVSEDYLPESQASSILSTLSNVNCERFDRVTTRRAASMLPIRRPSGGVPTPFINAPPSPPREDTGIPSPPLPPRSAPATLSSILPTCRAIWGYNEKEANPDELSFAAGDIIEIVEETTTDWWTGRVSGGTTGREGLFPSSYVDKIEVGVAAGRPPPPKRVMPARPNRYSNVRVRQTQ</sequence>